<evidence type="ECO:0000313" key="2">
    <source>
        <dbReference type="Proteomes" id="UP000007963"/>
    </source>
</evidence>
<organism evidence="1 2">
    <name type="scientific">Aspergillus terreus (strain NIH 2624 / FGSC A1156)</name>
    <dbReference type="NCBI Taxonomy" id="341663"/>
    <lineage>
        <taxon>Eukaryota</taxon>
        <taxon>Fungi</taxon>
        <taxon>Dikarya</taxon>
        <taxon>Ascomycota</taxon>
        <taxon>Pezizomycotina</taxon>
        <taxon>Eurotiomycetes</taxon>
        <taxon>Eurotiomycetidae</taxon>
        <taxon>Eurotiales</taxon>
        <taxon>Aspergillaceae</taxon>
        <taxon>Aspergillus</taxon>
        <taxon>Aspergillus subgen. Circumdati</taxon>
    </lineage>
</organism>
<dbReference type="OrthoDB" id="4207132at2759"/>
<dbReference type="GeneID" id="4317249"/>
<dbReference type="HOGENOM" id="CLU_078302_0_0_1"/>
<gene>
    <name evidence="1" type="ORF">ATEG_02673</name>
</gene>
<dbReference type="RefSeq" id="XP_001211851.1">
    <property type="nucleotide sequence ID" value="XM_001211851.1"/>
</dbReference>
<dbReference type="OMA" id="DIHCEHT"/>
<proteinExistence type="predicted"/>
<reference evidence="2" key="1">
    <citation type="submission" date="2005-09" db="EMBL/GenBank/DDBJ databases">
        <title>Annotation of the Aspergillus terreus NIH2624 genome.</title>
        <authorList>
            <person name="Birren B.W."/>
            <person name="Lander E.S."/>
            <person name="Galagan J.E."/>
            <person name="Nusbaum C."/>
            <person name="Devon K."/>
            <person name="Henn M."/>
            <person name="Ma L.-J."/>
            <person name="Jaffe D.B."/>
            <person name="Butler J."/>
            <person name="Alvarez P."/>
            <person name="Gnerre S."/>
            <person name="Grabherr M."/>
            <person name="Kleber M."/>
            <person name="Mauceli E.W."/>
            <person name="Brockman W."/>
            <person name="Rounsley S."/>
            <person name="Young S.K."/>
            <person name="LaButti K."/>
            <person name="Pushparaj V."/>
            <person name="DeCaprio D."/>
            <person name="Crawford M."/>
            <person name="Koehrsen M."/>
            <person name="Engels R."/>
            <person name="Montgomery P."/>
            <person name="Pearson M."/>
            <person name="Howarth C."/>
            <person name="Larson L."/>
            <person name="Luoma S."/>
            <person name="White J."/>
            <person name="Alvarado L."/>
            <person name="Kodira C.D."/>
            <person name="Zeng Q."/>
            <person name="Oleary S."/>
            <person name="Yandava C."/>
            <person name="Denning D.W."/>
            <person name="Nierman W.C."/>
            <person name="Milne T."/>
            <person name="Madden K."/>
        </authorList>
    </citation>
    <scope>NUCLEOTIDE SEQUENCE [LARGE SCALE GENOMIC DNA]</scope>
    <source>
        <strain evidence="2">NIH 2624 / FGSC A1156</strain>
    </source>
</reference>
<dbReference type="VEuPathDB" id="FungiDB:ATEG_02673"/>
<name>Q0CUG1_ASPTN</name>
<accession>Q0CUG1</accession>
<dbReference type="AlphaFoldDB" id="Q0CUG1"/>
<dbReference type="Proteomes" id="UP000007963">
    <property type="component" value="Unassembled WGS sequence"/>
</dbReference>
<sequence>MPRSEAPPPVWFHERQWVAREIRFPDNPPPFGAVEFLCQSVESPSTQAYLTVYLQVPYLETQTEPAYLRAEQATLENLPRDPAEEAEAWRRLKANNVTATGRLLSRKQEAQGDDDPVPDGWSVYLLASKVPGTRLAEESSVLKDGMFVTEVYFWTLDRETRDLIRHQFASAHQSIYKAQVCLERQDLWSLYWDEANKKV</sequence>
<protein>
    <submittedName>
        <fullName evidence="1">Uncharacterized protein</fullName>
    </submittedName>
</protein>
<dbReference type="EMBL" id="CH476596">
    <property type="protein sequence ID" value="EAU37635.1"/>
    <property type="molecule type" value="Genomic_DNA"/>
</dbReference>
<evidence type="ECO:0000313" key="1">
    <source>
        <dbReference type="EMBL" id="EAU37635.1"/>
    </source>
</evidence>